<evidence type="ECO:0000313" key="3">
    <source>
        <dbReference type="WBParaSite" id="sdigi.contig159.g5431.t1"/>
    </source>
</evidence>
<dbReference type="GO" id="GO:0008528">
    <property type="term" value="F:G protein-coupled peptide receptor activity"/>
    <property type="evidence" value="ECO:0007669"/>
    <property type="project" value="InterPro"/>
</dbReference>
<protein>
    <submittedName>
        <fullName evidence="3">G-protein coupled receptors family 1 profile domain-containing protein</fullName>
    </submittedName>
</protein>
<dbReference type="Pfam" id="PF10324">
    <property type="entry name" value="7TM_GPCR_Srw"/>
    <property type="match status" value="1"/>
</dbReference>
<feature type="transmembrane region" description="Helical" evidence="1">
    <location>
        <begin position="58"/>
        <end position="78"/>
    </location>
</feature>
<dbReference type="SUPFAM" id="SSF81321">
    <property type="entry name" value="Family A G protein-coupled receptor-like"/>
    <property type="match status" value="1"/>
</dbReference>
<feature type="transmembrane region" description="Helical" evidence="1">
    <location>
        <begin position="90"/>
        <end position="112"/>
    </location>
</feature>
<dbReference type="GO" id="GO:0005886">
    <property type="term" value="C:plasma membrane"/>
    <property type="evidence" value="ECO:0007669"/>
    <property type="project" value="TreeGrafter"/>
</dbReference>
<keyword evidence="2" id="KW-1185">Reference proteome</keyword>
<dbReference type="InterPro" id="IPR019427">
    <property type="entry name" value="7TM_GPCR_serpentine_rcpt_Srw"/>
</dbReference>
<organism evidence="2 3">
    <name type="scientific">Setaria digitata</name>
    <dbReference type="NCBI Taxonomy" id="48799"/>
    <lineage>
        <taxon>Eukaryota</taxon>
        <taxon>Metazoa</taxon>
        <taxon>Ecdysozoa</taxon>
        <taxon>Nematoda</taxon>
        <taxon>Chromadorea</taxon>
        <taxon>Rhabditida</taxon>
        <taxon>Spirurina</taxon>
        <taxon>Spiruromorpha</taxon>
        <taxon>Filarioidea</taxon>
        <taxon>Setariidae</taxon>
        <taxon>Setaria</taxon>
    </lineage>
</organism>
<dbReference type="Proteomes" id="UP000887581">
    <property type="component" value="Unplaced"/>
</dbReference>
<reference evidence="3" key="1">
    <citation type="submission" date="2022-11" db="UniProtKB">
        <authorList>
            <consortium name="WormBaseParasite"/>
        </authorList>
    </citation>
    <scope>IDENTIFICATION</scope>
</reference>
<evidence type="ECO:0000256" key="1">
    <source>
        <dbReference type="SAM" id="Phobius"/>
    </source>
</evidence>
<keyword evidence="1" id="KW-0812">Transmembrane</keyword>
<accession>A0A915PMT1</accession>
<dbReference type="WBParaSite" id="sdigi.contig159.g5431.t1">
    <property type="protein sequence ID" value="sdigi.contig159.g5431.t1"/>
    <property type="gene ID" value="sdigi.contig159.g5431"/>
</dbReference>
<sequence>MLRSAVNCVLVVIAICDIITMSSYLLYIIKFKFFAPSSKIGVSYIWVVMLKIHAVTSIALHGITLYCCVTLAVIRWSALTKSKNALFQPITSWCTSGVIAIIVSAICVPTFLVHEIKVVWVDGEQLFYTIDISDWAIHDSCKYFKLNLWILGIALKALPCLLLCCFTILLVFRLRNNLKRRQNLLFRKYNFSNSTESCKNSGNAAARRSHGIAARCVGDAKCAAYQRCAYHFVQEPSKLTRFIVIN</sequence>
<dbReference type="AlphaFoldDB" id="A0A915PMT1"/>
<feature type="transmembrane region" description="Helical" evidence="1">
    <location>
        <begin position="7"/>
        <end position="29"/>
    </location>
</feature>
<dbReference type="PANTHER" id="PTHR46273:SF9">
    <property type="entry name" value="G-PROTEIN COUPLED RECEPTORS FAMILY 1 PROFILE DOMAIN-CONTAINING PROTEIN"/>
    <property type="match status" value="1"/>
</dbReference>
<name>A0A915PMT1_9BILA</name>
<dbReference type="Gene3D" id="1.20.1070.10">
    <property type="entry name" value="Rhodopsin 7-helix transmembrane proteins"/>
    <property type="match status" value="1"/>
</dbReference>
<proteinExistence type="predicted"/>
<keyword evidence="1" id="KW-1133">Transmembrane helix</keyword>
<dbReference type="InterPro" id="IPR053219">
    <property type="entry name" value="GPCR_Dmsr-1"/>
</dbReference>
<dbReference type="PANTHER" id="PTHR46273">
    <property type="entry name" value="MYOSUPPRESSIN RECEPTOR 1, ISOFORM B-RELATED"/>
    <property type="match status" value="1"/>
</dbReference>
<keyword evidence="1" id="KW-0472">Membrane</keyword>
<feature type="transmembrane region" description="Helical" evidence="1">
    <location>
        <begin position="148"/>
        <end position="172"/>
    </location>
</feature>
<evidence type="ECO:0000313" key="2">
    <source>
        <dbReference type="Proteomes" id="UP000887581"/>
    </source>
</evidence>